<sequence length="583" mass="65152">MRISITIRINISARASGVLLVAGVGSYCAYRICTKYLGSRFVWMLLDSARFDNIATADRRLLYASGLSCSDDEDDERDDIFDDQHSRYTGSRTPSEMSMIRLSRYPRKSRGLFAIRQPKSGREGVLRRPSTSDQSGKSRAFSSSMSDRSASLRIVWEGQQDCWEDEFATGEPQPGPSIISRAPLSPSKMVQSASVGDFCSVFDDVLSISSAVDQADLPYDDVVESDDTNHDDLMRMKCMSDSKYMYRSVIVASSELGSEAGSCGGSVMSSRSNLRELRKRLSKAMDPQGLWDLTQETPSTSRLKVESNEMTDSGFSRSTQSKHSQGHRSLFDSAIGGELFSSEDESLDKPEKHALNPLRESDSTSQMSLEWCDEGLRERDAVVNAEGRFVVGGLDWDYESNRGSVAGSSKSPPFSICTLHRPKESRDLMVYACEKFQPYSPQFKEIQHLYHRRRLRRIGPSPRTADETLQLFISCALYHGHNIIQKSPAAIKKKFESCVSECNLLHRWSGRTLDQMRSDLHCLCDAVARKFSLSTAISSLFKIQCSVFSVVTSGFRPRSASLNSSKYLDGEAFWSSQVEVSNM</sequence>
<evidence type="ECO:0000256" key="1">
    <source>
        <dbReference type="SAM" id="MobiDB-lite"/>
    </source>
</evidence>
<evidence type="ECO:0000313" key="2">
    <source>
        <dbReference type="EMBL" id="EYC29675.1"/>
    </source>
</evidence>
<feature type="region of interest" description="Disordered" evidence="1">
    <location>
        <begin position="291"/>
        <end position="327"/>
    </location>
</feature>
<feature type="region of interest" description="Disordered" evidence="1">
    <location>
        <begin position="71"/>
        <end position="95"/>
    </location>
</feature>
<feature type="region of interest" description="Disordered" evidence="1">
    <location>
        <begin position="121"/>
        <end position="145"/>
    </location>
</feature>
<protein>
    <submittedName>
        <fullName evidence="2">Uncharacterized protein</fullName>
    </submittedName>
</protein>
<comment type="caution">
    <text evidence="2">The sequence shown here is derived from an EMBL/GenBank/DDBJ whole genome shotgun (WGS) entry which is preliminary data.</text>
</comment>
<dbReference type="EMBL" id="JARK01001342">
    <property type="protein sequence ID" value="EYC29675.1"/>
    <property type="molecule type" value="Genomic_DNA"/>
</dbReference>
<gene>
    <name evidence="2" type="primary">Acey_s0006.g3117</name>
    <name evidence="2" type="synonym">Acey-F58E10.1</name>
    <name evidence="2" type="ORF">Y032_0006g3117</name>
</gene>
<feature type="compositionally biased region" description="Polar residues" evidence="1">
    <location>
        <begin position="294"/>
        <end position="323"/>
    </location>
</feature>
<dbReference type="OrthoDB" id="5867448at2759"/>
<evidence type="ECO:0000313" key="3">
    <source>
        <dbReference type="Proteomes" id="UP000024635"/>
    </source>
</evidence>
<organism evidence="2 3">
    <name type="scientific">Ancylostoma ceylanicum</name>
    <dbReference type="NCBI Taxonomy" id="53326"/>
    <lineage>
        <taxon>Eukaryota</taxon>
        <taxon>Metazoa</taxon>
        <taxon>Ecdysozoa</taxon>
        <taxon>Nematoda</taxon>
        <taxon>Chromadorea</taxon>
        <taxon>Rhabditida</taxon>
        <taxon>Rhabditina</taxon>
        <taxon>Rhabditomorpha</taxon>
        <taxon>Strongyloidea</taxon>
        <taxon>Ancylostomatidae</taxon>
        <taxon>Ancylostomatinae</taxon>
        <taxon>Ancylostoma</taxon>
    </lineage>
</organism>
<keyword evidence="3" id="KW-1185">Reference proteome</keyword>
<name>A0A016VQI1_9BILA</name>
<accession>A0A016VQI1</accession>
<reference evidence="3" key="1">
    <citation type="journal article" date="2015" name="Nat. Genet.">
        <title>The genome and transcriptome of the zoonotic hookworm Ancylostoma ceylanicum identify infection-specific gene families.</title>
        <authorList>
            <person name="Schwarz E.M."/>
            <person name="Hu Y."/>
            <person name="Antoshechkin I."/>
            <person name="Miller M.M."/>
            <person name="Sternberg P.W."/>
            <person name="Aroian R.V."/>
        </authorList>
    </citation>
    <scope>NUCLEOTIDE SEQUENCE</scope>
    <source>
        <strain evidence="3">HY135</strain>
    </source>
</reference>
<dbReference type="AlphaFoldDB" id="A0A016VQI1"/>
<dbReference type="Proteomes" id="UP000024635">
    <property type="component" value="Unassembled WGS sequence"/>
</dbReference>
<feature type="compositionally biased region" description="Acidic residues" evidence="1">
    <location>
        <begin position="71"/>
        <end position="81"/>
    </location>
</feature>
<proteinExistence type="predicted"/>